<proteinExistence type="predicted"/>
<organism evidence="2 3">
    <name type="scientific">Verticillium dahliae</name>
    <name type="common">Verticillium wilt</name>
    <dbReference type="NCBI Taxonomy" id="27337"/>
    <lineage>
        <taxon>Eukaryota</taxon>
        <taxon>Fungi</taxon>
        <taxon>Dikarya</taxon>
        <taxon>Ascomycota</taxon>
        <taxon>Pezizomycotina</taxon>
        <taxon>Sordariomycetes</taxon>
        <taxon>Hypocreomycetidae</taxon>
        <taxon>Glomerellales</taxon>
        <taxon>Plectosphaerellaceae</taxon>
        <taxon>Verticillium</taxon>
    </lineage>
</organism>
<dbReference type="PANTHER" id="PTHR42070:SF1">
    <property type="entry name" value="FILAMENT ASSOCIATED PROTEIN, PUTATIVE (AFU_ORTHOLOGUE AFUA_8G06630)-RELATED"/>
    <property type="match status" value="1"/>
</dbReference>
<comment type="caution">
    <text evidence="2">The sequence shown here is derived from an EMBL/GenBank/DDBJ whole genome shotgun (WGS) entry which is preliminary data.</text>
</comment>
<feature type="region of interest" description="Disordered" evidence="1">
    <location>
        <begin position="1"/>
        <end position="45"/>
    </location>
</feature>
<feature type="compositionally biased region" description="Polar residues" evidence="1">
    <location>
        <begin position="130"/>
        <end position="139"/>
    </location>
</feature>
<evidence type="ECO:0000313" key="3">
    <source>
        <dbReference type="Proteomes" id="UP000288725"/>
    </source>
</evidence>
<feature type="compositionally biased region" description="Polar residues" evidence="1">
    <location>
        <begin position="21"/>
        <end position="32"/>
    </location>
</feature>
<dbReference type="PANTHER" id="PTHR42070">
    <property type="entry name" value="FILAMENT ASSOCIATED PROTEIN, PUTATIVE (AFU_ORTHOLOGUE AFUA_8G06630)-RELATED"/>
    <property type="match status" value="1"/>
</dbReference>
<protein>
    <recommendedName>
        <fullName evidence="4">BZIP domain-containing protein</fullName>
    </recommendedName>
</protein>
<feature type="region of interest" description="Disordered" evidence="1">
    <location>
        <begin position="127"/>
        <end position="148"/>
    </location>
</feature>
<name>A0A444RK87_VERDA</name>
<gene>
    <name evidence="2" type="ORF">VDGE_09348</name>
</gene>
<reference evidence="2 3" key="1">
    <citation type="submission" date="2018-12" db="EMBL/GenBank/DDBJ databases">
        <title>Genome of Verticillium dahliae isolate Getta Getta.</title>
        <authorList>
            <person name="Gardiner D.M."/>
        </authorList>
    </citation>
    <scope>NUCLEOTIDE SEQUENCE [LARGE SCALE GENOMIC DNA]</scope>
    <source>
        <strain evidence="2 3">Getta Getta</strain>
    </source>
</reference>
<sequence>MSTTETEGVQPPAKKAKRGRSAQSQTANSPNASRIRENQRRSRAQRKELVEDLQRKVQEYEQRGIEASLEMQRAARDVAIENSRLRALLAQRGVTNHEIDTHLRYCEDGIPWYNPNQYMASIPFAPSPARTETNSSSSPLHGMTHDQPPLDPLSVLANASTHHDYVSRAFGELKAAATPTKYMAAEHNHATFPAASPHEMSCNAAARIIADMQGHSDDRRARTALGCGASARDCVVKNVTVFRAMEQ</sequence>
<dbReference type="AlphaFoldDB" id="A0A444RK87"/>
<dbReference type="CDD" id="cd14688">
    <property type="entry name" value="bZIP_YAP"/>
    <property type="match status" value="1"/>
</dbReference>
<evidence type="ECO:0008006" key="4">
    <source>
        <dbReference type="Google" id="ProtNLM"/>
    </source>
</evidence>
<evidence type="ECO:0000256" key="1">
    <source>
        <dbReference type="SAM" id="MobiDB-lite"/>
    </source>
</evidence>
<dbReference type="Proteomes" id="UP000288725">
    <property type="component" value="Chromosome 4"/>
</dbReference>
<dbReference type="EMBL" id="RSDZ01000211">
    <property type="protein sequence ID" value="RXG41495.1"/>
    <property type="molecule type" value="Genomic_DNA"/>
</dbReference>
<evidence type="ECO:0000313" key="2">
    <source>
        <dbReference type="EMBL" id="RXG41495.1"/>
    </source>
</evidence>
<feature type="compositionally biased region" description="Basic and acidic residues" evidence="1">
    <location>
        <begin position="34"/>
        <end position="45"/>
    </location>
</feature>
<accession>A0A444RK87</accession>